<protein>
    <submittedName>
        <fullName evidence="1">ATP-binding protein</fullName>
    </submittedName>
</protein>
<dbReference type="Gene3D" id="3.30.565.10">
    <property type="entry name" value="Histidine kinase-like ATPase, C-terminal domain"/>
    <property type="match status" value="1"/>
</dbReference>
<dbReference type="EMBL" id="JAOVZQ010000001">
    <property type="protein sequence ID" value="MCY0093869.1"/>
    <property type="molecule type" value="Genomic_DNA"/>
</dbReference>
<comment type="caution">
    <text evidence="1">The sequence shown here is derived from an EMBL/GenBank/DDBJ whole genome shotgun (WGS) entry which is preliminary data.</text>
</comment>
<dbReference type="Proteomes" id="UP001081283">
    <property type="component" value="Unassembled WGS sequence"/>
</dbReference>
<accession>A0ABT3YDK9</accession>
<keyword evidence="1" id="KW-0067">ATP-binding</keyword>
<dbReference type="RefSeq" id="WP_267611812.1">
    <property type="nucleotide sequence ID" value="NZ_JAOVZQ010000001.1"/>
</dbReference>
<gene>
    <name evidence="1" type="ORF">OEG82_07525</name>
</gene>
<evidence type="ECO:0000313" key="2">
    <source>
        <dbReference type="Proteomes" id="UP001081283"/>
    </source>
</evidence>
<dbReference type="GO" id="GO:0005524">
    <property type="term" value="F:ATP binding"/>
    <property type="evidence" value="ECO:0007669"/>
    <property type="project" value="UniProtKB-KW"/>
</dbReference>
<dbReference type="SUPFAM" id="SSF55874">
    <property type="entry name" value="ATPase domain of HSP90 chaperone/DNA topoisomerase II/histidine kinase"/>
    <property type="match status" value="1"/>
</dbReference>
<dbReference type="InterPro" id="IPR036890">
    <property type="entry name" value="HATPase_C_sf"/>
</dbReference>
<sequence>MIVFPIRVASVGFRNCWGCDGMGVRNAPPHAGSMLESLRGLGYAPPTALADLVDNSIAANAGDVAVHLEWAGPESWARIVDNGDGMDDAALEAGMRLGARDPRAERAATDLGRFGLGLKTASFSQARRLTVASRKKGGPVVCLRWDLDLIGKEPGAEWPLFEGPAPGSEHLLAPLDQVAHGTVVLWEKLDRIVTDGFAATDMIELADRVEAHLAMTFHRLLDGQLPMLRLSLNGRGLKPWDPYLISHPGKALESPEYRILHTTGVTVQCHVLPHRDMLKPTEQEAAAGPGGWTQQEGFYVYRNRRLLLAGGWLGLGDGSKPWPRDEAHRLARIRLDIPNSADADWKINVLKSTASPPVRLRSQLHRLATETRNTARRVFAHRGHITPASGTRSNAVAEAWQVRRSAQGTSYRIARHNDLVASILDRAGPLKPDILALLRLIEETVPVQRIWLDTAEDKETPRTGFAGAADNEVMETLSSMFEALVKFRGLSPTEARERLGRTPPLIGTSIWLQPLK</sequence>
<keyword evidence="1" id="KW-0547">Nucleotide-binding</keyword>
<name>A0ABT3YDK9_9HYPH</name>
<evidence type="ECO:0000313" key="1">
    <source>
        <dbReference type="EMBL" id="MCY0093869.1"/>
    </source>
</evidence>
<keyword evidence="2" id="KW-1185">Reference proteome</keyword>
<reference evidence="1" key="1">
    <citation type="submission" date="2022-10" db="EMBL/GenBank/DDBJ databases">
        <title>Hoeflea sp. J2-29, isolated from marine algae.</title>
        <authorList>
            <person name="Kristyanto S."/>
            <person name="Kim J.M."/>
            <person name="Jeon C.O."/>
        </authorList>
    </citation>
    <scope>NUCLEOTIDE SEQUENCE</scope>
    <source>
        <strain evidence="1">J2-29</strain>
    </source>
</reference>
<organism evidence="1 2">
    <name type="scientific">Hoeflea ulvae</name>
    <dbReference type="NCBI Taxonomy" id="2983764"/>
    <lineage>
        <taxon>Bacteria</taxon>
        <taxon>Pseudomonadati</taxon>
        <taxon>Pseudomonadota</taxon>
        <taxon>Alphaproteobacteria</taxon>
        <taxon>Hyphomicrobiales</taxon>
        <taxon>Rhizobiaceae</taxon>
        <taxon>Hoeflea</taxon>
    </lineage>
</organism>
<proteinExistence type="predicted"/>
<dbReference type="Pfam" id="PF13589">
    <property type="entry name" value="HATPase_c_3"/>
    <property type="match status" value="1"/>
</dbReference>